<sequence>TSDAEFIRGPGRVPNTNKHSVEGSNPIWMHAYENEWFKSDESISHTSERDSLDENALNNEEMMNEANTDQRNSDKPYYIEPRVSSVSSTESVANIPNDFHRSSPIYRTQNVIVNPLGKKIETTEL</sequence>
<name>A0AAJ7S3F5_9HYME</name>
<feature type="non-terminal residue" evidence="3">
    <location>
        <position position="1"/>
    </location>
</feature>
<evidence type="ECO:0000313" key="3">
    <source>
        <dbReference type="RefSeq" id="XP_026670740.1"/>
    </source>
</evidence>
<evidence type="ECO:0000313" key="2">
    <source>
        <dbReference type="Proteomes" id="UP000694925"/>
    </source>
</evidence>
<feature type="region of interest" description="Disordered" evidence="1">
    <location>
        <begin position="41"/>
        <end position="76"/>
    </location>
</feature>
<gene>
    <name evidence="3" type="primary">LOC113464560</name>
</gene>
<feature type="region of interest" description="Disordered" evidence="1">
    <location>
        <begin position="1"/>
        <end position="24"/>
    </location>
</feature>
<dbReference type="RefSeq" id="XP_026670740.1">
    <property type="nucleotide sequence ID" value="XM_026814939.1"/>
</dbReference>
<evidence type="ECO:0000256" key="1">
    <source>
        <dbReference type="SAM" id="MobiDB-lite"/>
    </source>
</evidence>
<organism evidence="2 3">
    <name type="scientific">Ceratina calcarata</name>
    <dbReference type="NCBI Taxonomy" id="156304"/>
    <lineage>
        <taxon>Eukaryota</taxon>
        <taxon>Metazoa</taxon>
        <taxon>Ecdysozoa</taxon>
        <taxon>Arthropoda</taxon>
        <taxon>Hexapoda</taxon>
        <taxon>Insecta</taxon>
        <taxon>Pterygota</taxon>
        <taxon>Neoptera</taxon>
        <taxon>Endopterygota</taxon>
        <taxon>Hymenoptera</taxon>
        <taxon>Apocrita</taxon>
        <taxon>Aculeata</taxon>
        <taxon>Apoidea</taxon>
        <taxon>Anthophila</taxon>
        <taxon>Apidae</taxon>
        <taxon>Ceratina</taxon>
        <taxon>Zadontomerus</taxon>
    </lineage>
</organism>
<feature type="region of interest" description="Disordered" evidence="1">
    <location>
        <begin position="82"/>
        <end position="101"/>
    </location>
</feature>
<dbReference type="KEGG" id="ccal:113464560"/>
<feature type="compositionally biased region" description="Basic and acidic residues" evidence="1">
    <location>
        <begin position="41"/>
        <end position="52"/>
    </location>
</feature>
<keyword evidence="2" id="KW-1185">Reference proteome</keyword>
<feature type="compositionally biased region" description="Low complexity" evidence="1">
    <location>
        <begin position="54"/>
        <end position="67"/>
    </location>
</feature>
<dbReference type="GeneID" id="113464560"/>
<proteinExistence type="predicted"/>
<reference evidence="3" key="1">
    <citation type="submission" date="2025-08" db="UniProtKB">
        <authorList>
            <consortium name="RefSeq"/>
        </authorList>
    </citation>
    <scope>IDENTIFICATION</scope>
    <source>
        <tissue evidence="3">Whole body</tissue>
    </source>
</reference>
<dbReference type="AlphaFoldDB" id="A0AAJ7S3F5"/>
<dbReference type="Proteomes" id="UP000694925">
    <property type="component" value="Unplaced"/>
</dbReference>
<feature type="compositionally biased region" description="Polar residues" evidence="1">
    <location>
        <begin position="84"/>
        <end position="94"/>
    </location>
</feature>
<protein>
    <submittedName>
        <fullName evidence="3">Uncharacterized protein LOC113464560</fullName>
    </submittedName>
</protein>
<accession>A0AAJ7S3F5</accession>